<evidence type="ECO:0000259" key="4">
    <source>
        <dbReference type="Pfam" id="PF01207"/>
    </source>
</evidence>
<organism evidence="5 6">
    <name type="scientific">Paraglomus brasilianum</name>
    <dbReference type="NCBI Taxonomy" id="144538"/>
    <lineage>
        <taxon>Eukaryota</taxon>
        <taxon>Fungi</taxon>
        <taxon>Fungi incertae sedis</taxon>
        <taxon>Mucoromycota</taxon>
        <taxon>Glomeromycotina</taxon>
        <taxon>Glomeromycetes</taxon>
        <taxon>Paraglomerales</taxon>
        <taxon>Paraglomeraceae</taxon>
        <taxon>Paraglomus</taxon>
    </lineage>
</organism>
<evidence type="ECO:0000313" key="6">
    <source>
        <dbReference type="Proteomes" id="UP000789739"/>
    </source>
</evidence>
<dbReference type="PANTHER" id="PTHR42907:SF1">
    <property type="entry name" value="FMN-LINKED OXIDOREDUCTASES SUPERFAMILY PROTEIN"/>
    <property type="match status" value="1"/>
</dbReference>
<evidence type="ECO:0000256" key="3">
    <source>
        <dbReference type="ARBA" id="ARBA00022884"/>
    </source>
</evidence>
<evidence type="ECO:0000256" key="1">
    <source>
        <dbReference type="ARBA" id="ARBA00022555"/>
    </source>
</evidence>
<sequence length="294" mass="33294">MVHCNAIIKHRSTISHFIGPVIKDAVVQLGGSEPEAMAMAVKIIEENGCTRVQRGCFGATLMKTPEKLAQILYAIQEKGVHIPVTIKCRTGVDEVDSYEDLSRFISVLSKTDIVRHIIIHARKCWINGISPKKNRQIPPLDYSRVRRIAEEFPHINFSINGGIDSIESINEHLNNVDGVMIGRKVIKDPLFLSDIEQELYGTQPKPFSTVISEYLAYATEQSNLSLPFKPSLNILLKPIYNLIKGTKGKRYRTLLQEKCRKCRSKERTFNGELFNNIVAESLTEILGSDWTMRR</sequence>
<evidence type="ECO:0000256" key="2">
    <source>
        <dbReference type="ARBA" id="ARBA00022857"/>
    </source>
</evidence>
<comment type="caution">
    <text evidence="5">The sequence shown here is derived from an EMBL/GenBank/DDBJ whole genome shotgun (WGS) entry which is preliminary data.</text>
</comment>
<accession>A0A9N8VVA1</accession>
<keyword evidence="1" id="KW-0820">tRNA-binding</keyword>
<dbReference type="Gene3D" id="3.20.20.70">
    <property type="entry name" value="Aldolase class I"/>
    <property type="match status" value="1"/>
</dbReference>
<dbReference type="AlphaFoldDB" id="A0A9N8VVA1"/>
<name>A0A9N8VVA1_9GLOM</name>
<evidence type="ECO:0000313" key="5">
    <source>
        <dbReference type="EMBL" id="CAG8463839.1"/>
    </source>
</evidence>
<dbReference type="CDD" id="cd02801">
    <property type="entry name" value="DUS_like_FMN"/>
    <property type="match status" value="1"/>
</dbReference>
<dbReference type="GO" id="GO:0000049">
    <property type="term" value="F:tRNA binding"/>
    <property type="evidence" value="ECO:0007669"/>
    <property type="project" value="UniProtKB-KW"/>
</dbReference>
<dbReference type="OrthoDB" id="10262250at2759"/>
<reference evidence="5" key="1">
    <citation type="submission" date="2021-06" db="EMBL/GenBank/DDBJ databases">
        <authorList>
            <person name="Kallberg Y."/>
            <person name="Tangrot J."/>
            <person name="Rosling A."/>
        </authorList>
    </citation>
    <scope>NUCLEOTIDE SEQUENCE</scope>
    <source>
        <strain evidence="5">BR232B</strain>
    </source>
</reference>
<dbReference type="GO" id="GO:0017150">
    <property type="term" value="F:tRNA dihydrouridine synthase activity"/>
    <property type="evidence" value="ECO:0007669"/>
    <property type="project" value="InterPro"/>
</dbReference>
<gene>
    <name evidence="5" type="ORF">PBRASI_LOCUS727</name>
</gene>
<dbReference type="Proteomes" id="UP000789739">
    <property type="component" value="Unassembled WGS sequence"/>
</dbReference>
<keyword evidence="2" id="KW-0521">NADP</keyword>
<keyword evidence="3" id="KW-0694">RNA-binding</keyword>
<protein>
    <submittedName>
        <fullName evidence="5">9227_t:CDS:1</fullName>
    </submittedName>
</protein>
<keyword evidence="6" id="KW-1185">Reference proteome</keyword>
<dbReference type="InterPro" id="IPR004653">
    <property type="entry name" value="DusA"/>
</dbReference>
<dbReference type="PANTHER" id="PTHR42907">
    <property type="entry name" value="FMN-LINKED OXIDOREDUCTASES SUPERFAMILY PROTEIN"/>
    <property type="match status" value="1"/>
</dbReference>
<dbReference type="SUPFAM" id="SSF51395">
    <property type="entry name" value="FMN-linked oxidoreductases"/>
    <property type="match status" value="1"/>
</dbReference>
<dbReference type="InterPro" id="IPR013785">
    <property type="entry name" value="Aldolase_TIM"/>
</dbReference>
<dbReference type="EMBL" id="CAJVPI010000039">
    <property type="protein sequence ID" value="CAG8463839.1"/>
    <property type="molecule type" value="Genomic_DNA"/>
</dbReference>
<dbReference type="InterPro" id="IPR035587">
    <property type="entry name" value="DUS-like_FMN-bd"/>
</dbReference>
<proteinExistence type="predicted"/>
<dbReference type="Pfam" id="PF01207">
    <property type="entry name" value="Dus"/>
    <property type="match status" value="1"/>
</dbReference>
<feature type="domain" description="DUS-like FMN-binding" evidence="4">
    <location>
        <begin position="1"/>
        <end position="258"/>
    </location>
</feature>